<dbReference type="AlphaFoldDB" id="A0A9P9EEK3"/>
<dbReference type="InterPro" id="IPR001128">
    <property type="entry name" value="Cyt_P450"/>
</dbReference>
<proteinExistence type="inferred from homology"/>
<dbReference type="PANTHER" id="PTHR24304">
    <property type="entry name" value="CYTOCHROME P450 FAMILY 7"/>
    <property type="match status" value="1"/>
</dbReference>
<evidence type="ECO:0000256" key="3">
    <source>
        <dbReference type="ARBA" id="ARBA00022617"/>
    </source>
</evidence>
<evidence type="ECO:0000256" key="2">
    <source>
        <dbReference type="ARBA" id="ARBA00010617"/>
    </source>
</evidence>
<keyword evidence="4 6" id="KW-0479">Metal-binding</keyword>
<evidence type="ECO:0000256" key="4">
    <source>
        <dbReference type="ARBA" id="ARBA00022723"/>
    </source>
</evidence>
<keyword evidence="7" id="KW-0560">Oxidoreductase</keyword>
<dbReference type="GO" id="GO:0005506">
    <property type="term" value="F:iron ion binding"/>
    <property type="evidence" value="ECO:0007669"/>
    <property type="project" value="InterPro"/>
</dbReference>
<feature type="region of interest" description="Disordered" evidence="8">
    <location>
        <begin position="492"/>
        <end position="513"/>
    </location>
</feature>
<evidence type="ECO:0000256" key="9">
    <source>
        <dbReference type="SAM" id="Phobius"/>
    </source>
</evidence>
<keyword evidence="5 6" id="KW-0408">Iron</keyword>
<feature type="binding site" description="axial binding residue" evidence="6">
    <location>
        <position position="458"/>
    </location>
    <ligand>
        <name>heme</name>
        <dbReference type="ChEBI" id="CHEBI:30413"/>
    </ligand>
    <ligandPart>
        <name>Fe</name>
        <dbReference type="ChEBI" id="CHEBI:18248"/>
    </ligandPart>
</feature>
<name>A0A9P9EEK3_9PLEO</name>
<dbReference type="SUPFAM" id="SSF48264">
    <property type="entry name" value="Cytochrome P450"/>
    <property type="match status" value="1"/>
</dbReference>
<dbReference type="OrthoDB" id="1470350at2759"/>
<dbReference type="EMBL" id="JAGMWT010000002">
    <property type="protein sequence ID" value="KAH7136043.1"/>
    <property type="molecule type" value="Genomic_DNA"/>
</dbReference>
<dbReference type="InterPro" id="IPR002403">
    <property type="entry name" value="Cyt_P450_E_grp-IV"/>
</dbReference>
<dbReference type="CDD" id="cd11040">
    <property type="entry name" value="CYP7_CYP8-like"/>
    <property type="match status" value="1"/>
</dbReference>
<dbReference type="GO" id="GO:0020037">
    <property type="term" value="F:heme binding"/>
    <property type="evidence" value="ECO:0007669"/>
    <property type="project" value="InterPro"/>
</dbReference>
<dbReference type="Proteomes" id="UP000700596">
    <property type="component" value="Unassembled WGS sequence"/>
</dbReference>
<evidence type="ECO:0000313" key="11">
    <source>
        <dbReference type="Proteomes" id="UP000700596"/>
    </source>
</evidence>
<evidence type="ECO:0000256" key="1">
    <source>
        <dbReference type="ARBA" id="ARBA00001971"/>
    </source>
</evidence>
<keyword evidence="9" id="KW-1133">Transmembrane helix</keyword>
<evidence type="ECO:0000256" key="7">
    <source>
        <dbReference type="RuleBase" id="RU000461"/>
    </source>
</evidence>
<evidence type="ECO:0000256" key="5">
    <source>
        <dbReference type="ARBA" id="ARBA00023004"/>
    </source>
</evidence>
<protein>
    <submittedName>
        <fullName evidence="10">Cytochrome P450</fullName>
    </submittedName>
</protein>
<comment type="similarity">
    <text evidence="2 7">Belongs to the cytochrome P450 family.</text>
</comment>
<dbReference type="PRINTS" id="PR00465">
    <property type="entry name" value="EP450IV"/>
</dbReference>
<accession>A0A9P9EEK3</accession>
<evidence type="ECO:0000313" key="10">
    <source>
        <dbReference type="EMBL" id="KAH7136043.1"/>
    </source>
</evidence>
<dbReference type="GO" id="GO:0016705">
    <property type="term" value="F:oxidoreductase activity, acting on paired donors, with incorporation or reduction of molecular oxygen"/>
    <property type="evidence" value="ECO:0007669"/>
    <property type="project" value="InterPro"/>
</dbReference>
<dbReference type="Pfam" id="PF00067">
    <property type="entry name" value="p450"/>
    <property type="match status" value="1"/>
</dbReference>
<gene>
    <name evidence="10" type="ORF">B0J11DRAFT_519799</name>
</gene>
<keyword evidence="9" id="KW-0812">Transmembrane</keyword>
<dbReference type="PANTHER" id="PTHR24304:SF2">
    <property type="entry name" value="24-HYDROXYCHOLESTEROL 7-ALPHA-HYDROXYLASE"/>
    <property type="match status" value="1"/>
</dbReference>
<sequence>MTTISTVMYDLINSNALLVVTAVPLLALLLWRFWRFTIRPLLHPLEPRELPYWIPYLGHVRSFFKDYNAALEVGRTYFNDTKEPYSVWLAGTRINIVTHPNDVANCYKNTTTISYHHIIKDMYRYIHVSDEGVEKMFTLDPEAPHNRGQAKPLMPAYAVNELHRVQVHPGENFDDLLHNRFTPGITKCLDFDSALDHPAVLNRSKDSFTVSSLELCNELFVRGTTEAFLGKSIWKVNPNLLKAFRQWERTNWKYMFQMPNFMSGDMMAARDEIIDTFVRYFRLPKEERSDCNLFIREAERLIREVDISELDMAKVFMLHFWAILGNIYKVGFWAIAHLAYDPKLLDAIRTEVSPAMKDGVLKELYLYENCPKVESLVSEMLRMTVASALVREVIAPTDVGGKILMPGSKLLIPYRQLHLNRDAWGADPLALDPFRFAANPKMQNSKAYRPFGGGNTLCPGRFIAKRSMCFAVALLVNKFDLEIDPESRKNGILPPFPKIDTTKPSPGASLPHEGDDVILVLKKRALAS</sequence>
<keyword evidence="7" id="KW-0503">Monooxygenase</keyword>
<dbReference type="InterPro" id="IPR050529">
    <property type="entry name" value="CYP450_sterol_14alpha_dmase"/>
</dbReference>
<dbReference type="InterPro" id="IPR017972">
    <property type="entry name" value="Cyt_P450_CS"/>
</dbReference>
<dbReference type="GO" id="GO:0008395">
    <property type="term" value="F:steroid hydroxylase activity"/>
    <property type="evidence" value="ECO:0007669"/>
    <property type="project" value="TreeGrafter"/>
</dbReference>
<organism evidence="10 11">
    <name type="scientific">Dendryphion nanum</name>
    <dbReference type="NCBI Taxonomy" id="256645"/>
    <lineage>
        <taxon>Eukaryota</taxon>
        <taxon>Fungi</taxon>
        <taxon>Dikarya</taxon>
        <taxon>Ascomycota</taxon>
        <taxon>Pezizomycotina</taxon>
        <taxon>Dothideomycetes</taxon>
        <taxon>Pleosporomycetidae</taxon>
        <taxon>Pleosporales</taxon>
        <taxon>Torulaceae</taxon>
        <taxon>Dendryphion</taxon>
    </lineage>
</organism>
<comment type="caution">
    <text evidence="10">The sequence shown here is derived from an EMBL/GenBank/DDBJ whole genome shotgun (WGS) entry which is preliminary data.</text>
</comment>
<keyword evidence="3 6" id="KW-0349">Heme</keyword>
<evidence type="ECO:0000256" key="8">
    <source>
        <dbReference type="SAM" id="MobiDB-lite"/>
    </source>
</evidence>
<dbReference type="Gene3D" id="1.10.630.10">
    <property type="entry name" value="Cytochrome P450"/>
    <property type="match status" value="1"/>
</dbReference>
<keyword evidence="11" id="KW-1185">Reference proteome</keyword>
<keyword evidence="9" id="KW-0472">Membrane</keyword>
<feature type="transmembrane region" description="Helical" evidence="9">
    <location>
        <begin position="12"/>
        <end position="31"/>
    </location>
</feature>
<comment type="cofactor">
    <cofactor evidence="1 6">
        <name>heme</name>
        <dbReference type="ChEBI" id="CHEBI:30413"/>
    </cofactor>
</comment>
<dbReference type="InterPro" id="IPR036396">
    <property type="entry name" value="Cyt_P450_sf"/>
</dbReference>
<evidence type="ECO:0000256" key="6">
    <source>
        <dbReference type="PIRSR" id="PIRSR602403-1"/>
    </source>
</evidence>
<reference evidence="10" key="1">
    <citation type="journal article" date="2021" name="Nat. Commun.">
        <title>Genetic determinants of endophytism in the Arabidopsis root mycobiome.</title>
        <authorList>
            <person name="Mesny F."/>
            <person name="Miyauchi S."/>
            <person name="Thiergart T."/>
            <person name="Pickel B."/>
            <person name="Atanasova L."/>
            <person name="Karlsson M."/>
            <person name="Huettel B."/>
            <person name="Barry K.W."/>
            <person name="Haridas S."/>
            <person name="Chen C."/>
            <person name="Bauer D."/>
            <person name="Andreopoulos W."/>
            <person name="Pangilinan J."/>
            <person name="LaButti K."/>
            <person name="Riley R."/>
            <person name="Lipzen A."/>
            <person name="Clum A."/>
            <person name="Drula E."/>
            <person name="Henrissat B."/>
            <person name="Kohler A."/>
            <person name="Grigoriev I.V."/>
            <person name="Martin F.M."/>
            <person name="Hacquard S."/>
        </authorList>
    </citation>
    <scope>NUCLEOTIDE SEQUENCE</scope>
    <source>
        <strain evidence="10">MPI-CAGE-CH-0243</strain>
    </source>
</reference>
<dbReference type="PROSITE" id="PS00086">
    <property type="entry name" value="CYTOCHROME_P450"/>
    <property type="match status" value="1"/>
</dbReference>